<evidence type="ECO:0000313" key="2">
    <source>
        <dbReference type="Proteomes" id="UP000654304"/>
    </source>
</evidence>
<dbReference type="Proteomes" id="UP000654304">
    <property type="component" value="Unassembled WGS sequence"/>
</dbReference>
<evidence type="ECO:0000313" key="1">
    <source>
        <dbReference type="EMBL" id="MBC3931661.1"/>
    </source>
</evidence>
<sequence>MNDKNPLISPIRLSSENNAASLLGTISENEIQTLLHLRAFPCDLRAGLQKSIAATAQRYAIKPCLVLVGVAVEGGRHV</sequence>
<dbReference type="EMBL" id="JACOGD010000004">
    <property type="protein sequence ID" value="MBC3931661.1"/>
    <property type="molecule type" value="Genomic_DNA"/>
</dbReference>
<keyword evidence="2" id="KW-1185">Reference proteome</keyword>
<protein>
    <submittedName>
        <fullName evidence="1">Uncharacterized protein</fullName>
    </submittedName>
</protein>
<accession>A0ABR7A423</accession>
<name>A0ABR7A423_9BURK</name>
<dbReference type="RefSeq" id="WP_186903406.1">
    <property type="nucleotide sequence ID" value="NZ_JACOGD010000004.1"/>
</dbReference>
<organism evidence="1 2">
    <name type="scientific">Undibacterium curvum</name>
    <dbReference type="NCBI Taxonomy" id="2762294"/>
    <lineage>
        <taxon>Bacteria</taxon>
        <taxon>Pseudomonadati</taxon>
        <taxon>Pseudomonadota</taxon>
        <taxon>Betaproteobacteria</taxon>
        <taxon>Burkholderiales</taxon>
        <taxon>Oxalobacteraceae</taxon>
        <taxon>Undibacterium</taxon>
    </lineage>
</organism>
<proteinExistence type="predicted"/>
<comment type="caution">
    <text evidence="1">The sequence shown here is derived from an EMBL/GenBank/DDBJ whole genome shotgun (WGS) entry which is preliminary data.</text>
</comment>
<reference evidence="1 2" key="1">
    <citation type="submission" date="2020-08" db="EMBL/GenBank/DDBJ databases">
        <title>Novel species isolated from subtropical streams in China.</title>
        <authorList>
            <person name="Lu H."/>
        </authorList>
    </citation>
    <scope>NUCLEOTIDE SEQUENCE [LARGE SCALE GENOMIC DNA]</scope>
    <source>
        <strain evidence="1 2">CY22W</strain>
    </source>
</reference>
<gene>
    <name evidence="1" type="ORF">H8K43_08275</name>
</gene>